<dbReference type="InterPro" id="IPR050126">
    <property type="entry name" value="Ap4A_hydrolase"/>
</dbReference>
<dbReference type="EMBL" id="JASTZU010000062">
    <property type="protein sequence ID" value="MDL4842666.1"/>
    <property type="molecule type" value="Genomic_DNA"/>
</dbReference>
<feature type="domain" description="Calcineurin-like phosphoesterase" evidence="3">
    <location>
        <begin position="1"/>
        <end position="198"/>
    </location>
</feature>
<comment type="caution">
    <text evidence="4">The sequence shown here is derived from an EMBL/GenBank/DDBJ whole genome shotgun (WGS) entry which is preliminary data.</text>
</comment>
<keyword evidence="2" id="KW-0479">Metal-binding</keyword>
<evidence type="ECO:0000313" key="5">
    <source>
        <dbReference type="Proteomes" id="UP001235343"/>
    </source>
</evidence>
<comment type="cofactor">
    <cofactor evidence="2">
        <name>a divalent metal cation</name>
        <dbReference type="ChEBI" id="CHEBI:60240"/>
    </cofactor>
</comment>
<keyword evidence="5" id="KW-1185">Reference proteome</keyword>
<dbReference type="InterPro" id="IPR029052">
    <property type="entry name" value="Metallo-depent_PP-like"/>
</dbReference>
<proteinExistence type="inferred from homology"/>
<dbReference type="InterPro" id="IPR024654">
    <property type="entry name" value="Calcineurin-like_PHP_lpxH"/>
</dbReference>
<reference evidence="4 5" key="1">
    <citation type="submission" date="2023-06" db="EMBL/GenBank/DDBJ databases">
        <title>Aquibacillus rhizosphaerae LR5S19.</title>
        <authorList>
            <person name="Sun J.-Q."/>
        </authorList>
    </citation>
    <scope>NUCLEOTIDE SEQUENCE [LARGE SCALE GENOMIC DNA]</scope>
    <source>
        <strain evidence="4 5">LR5S19</strain>
    </source>
</reference>
<dbReference type="RefSeq" id="WP_285933957.1">
    <property type="nucleotide sequence ID" value="NZ_JASTZU010000062.1"/>
</dbReference>
<evidence type="ECO:0000256" key="1">
    <source>
        <dbReference type="ARBA" id="ARBA00008950"/>
    </source>
</evidence>
<protein>
    <recommendedName>
        <fullName evidence="2">Phosphoesterase</fullName>
        <ecNumber evidence="2">3.1.4.-</ecNumber>
    </recommendedName>
</protein>
<dbReference type="Gene3D" id="3.60.21.10">
    <property type="match status" value="1"/>
</dbReference>
<evidence type="ECO:0000259" key="3">
    <source>
        <dbReference type="Pfam" id="PF12850"/>
    </source>
</evidence>
<organism evidence="4 5">
    <name type="scientific">Aquibacillus rhizosphaerae</name>
    <dbReference type="NCBI Taxonomy" id="3051431"/>
    <lineage>
        <taxon>Bacteria</taxon>
        <taxon>Bacillati</taxon>
        <taxon>Bacillota</taxon>
        <taxon>Bacilli</taxon>
        <taxon>Bacillales</taxon>
        <taxon>Bacillaceae</taxon>
        <taxon>Aquibacillus</taxon>
    </lineage>
</organism>
<dbReference type="PIRSF" id="PIRSF000883">
    <property type="entry name" value="Pesterase_MJ0912"/>
    <property type="match status" value="1"/>
</dbReference>
<dbReference type="Pfam" id="PF12850">
    <property type="entry name" value="Metallophos_2"/>
    <property type="match status" value="1"/>
</dbReference>
<name>A0ABT7L9W7_9BACI</name>
<accession>A0ABT7L9W7</accession>
<dbReference type="NCBIfam" id="TIGR00040">
    <property type="entry name" value="yfcE"/>
    <property type="match status" value="1"/>
</dbReference>
<dbReference type="Proteomes" id="UP001235343">
    <property type="component" value="Unassembled WGS sequence"/>
</dbReference>
<gene>
    <name evidence="4" type="ORF">QQS35_19725</name>
</gene>
<dbReference type="EC" id="3.1.4.-" evidence="2"/>
<dbReference type="InterPro" id="IPR000979">
    <property type="entry name" value="Phosphodiesterase_MJ0936/Vps29"/>
</dbReference>
<comment type="similarity">
    <text evidence="1 2">Belongs to the metallophosphoesterase superfamily. YfcE family.</text>
</comment>
<dbReference type="PANTHER" id="PTHR42850:SF2">
    <property type="entry name" value="BLL5683 PROTEIN"/>
    <property type="match status" value="1"/>
</dbReference>
<evidence type="ECO:0000313" key="4">
    <source>
        <dbReference type="EMBL" id="MDL4842666.1"/>
    </source>
</evidence>
<dbReference type="InterPro" id="IPR011152">
    <property type="entry name" value="Pesterase_MJ0912"/>
</dbReference>
<dbReference type="PANTHER" id="PTHR42850">
    <property type="entry name" value="METALLOPHOSPHOESTERASE"/>
    <property type="match status" value="1"/>
</dbReference>
<dbReference type="SUPFAM" id="SSF56300">
    <property type="entry name" value="Metallo-dependent phosphatases"/>
    <property type="match status" value="1"/>
</dbReference>
<sequence length="241" mass="26758">MKIAFISDIHGNAIALEAVLKDIENKHVDKIVVLGDLAYRGPEPKRSIELVKGLNTTVIKGNADEWIVRGVNQGEVPDKVLDLMNEERDWSVSQIDQADMDYLAQLPTEITLEDEGIKFHAFHATPTSLFDVVLPDAADSELESKLISAKDADVYLYGHIHKAYIRYVQGKTIINLGSIGLPFDGVTKASYAIVNVKDGILSTSIERVSYDYQKTIDLYDTVNYPNTSMMKNIVKSASINN</sequence>
<evidence type="ECO:0000256" key="2">
    <source>
        <dbReference type="RuleBase" id="RU362039"/>
    </source>
</evidence>